<accession>A0AAD7CKM5</accession>
<evidence type="ECO:0000313" key="2">
    <source>
        <dbReference type="EMBL" id="KAJ7651166.1"/>
    </source>
</evidence>
<evidence type="ECO:0000313" key="3">
    <source>
        <dbReference type="Proteomes" id="UP001221142"/>
    </source>
</evidence>
<sequence>LSMSDTDPISCPAAAHPKAQSIQEAVVKKMGIRIFRYRLDGLPRTGGQSIPDAKRGSLIQVGDDIFRNFTTICVDRVVPRLRTAAEDRQIIIDVLMSPVTCARIFALSSKRETAGWKDSEAGDAFRLCLALDSQSTSKSSADEVPFWFSCIFNVLAEAAENALCVQRDPDSLLHSWRKIKAPKNQNRRIQQHGLSNITIEEKGPSTKALRNLVARRAKAQRIRQEQETNGYSEDLRLNLIGMHTKRAPKEWELSTAEARKQRALKDSHNSSAASQSTQDPISALHIPAPSPALLLPSFAPRSFGRPIQ</sequence>
<reference evidence="2" key="1">
    <citation type="submission" date="2023-03" db="EMBL/GenBank/DDBJ databases">
        <title>Massive genome expansion in bonnet fungi (Mycena s.s.) driven by repeated elements and novel gene families across ecological guilds.</title>
        <authorList>
            <consortium name="Lawrence Berkeley National Laboratory"/>
            <person name="Harder C.B."/>
            <person name="Miyauchi S."/>
            <person name="Viragh M."/>
            <person name="Kuo A."/>
            <person name="Thoen E."/>
            <person name="Andreopoulos B."/>
            <person name="Lu D."/>
            <person name="Skrede I."/>
            <person name="Drula E."/>
            <person name="Henrissat B."/>
            <person name="Morin E."/>
            <person name="Kohler A."/>
            <person name="Barry K."/>
            <person name="LaButti K."/>
            <person name="Morin E."/>
            <person name="Salamov A."/>
            <person name="Lipzen A."/>
            <person name="Mereny Z."/>
            <person name="Hegedus B."/>
            <person name="Baldrian P."/>
            <person name="Stursova M."/>
            <person name="Weitz H."/>
            <person name="Taylor A."/>
            <person name="Grigoriev I.V."/>
            <person name="Nagy L.G."/>
            <person name="Martin F."/>
            <person name="Kauserud H."/>
        </authorList>
    </citation>
    <scope>NUCLEOTIDE SEQUENCE</scope>
    <source>
        <strain evidence="2">9284</strain>
    </source>
</reference>
<dbReference type="EMBL" id="JARKIF010000001">
    <property type="protein sequence ID" value="KAJ7651166.1"/>
    <property type="molecule type" value="Genomic_DNA"/>
</dbReference>
<proteinExistence type="predicted"/>
<comment type="caution">
    <text evidence="2">The sequence shown here is derived from an EMBL/GenBank/DDBJ whole genome shotgun (WGS) entry which is preliminary data.</text>
</comment>
<organism evidence="2 3">
    <name type="scientific">Roridomyces roridus</name>
    <dbReference type="NCBI Taxonomy" id="1738132"/>
    <lineage>
        <taxon>Eukaryota</taxon>
        <taxon>Fungi</taxon>
        <taxon>Dikarya</taxon>
        <taxon>Basidiomycota</taxon>
        <taxon>Agaricomycotina</taxon>
        <taxon>Agaricomycetes</taxon>
        <taxon>Agaricomycetidae</taxon>
        <taxon>Agaricales</taxon>
        <taxon>Marasmiineae</taxon>
        <taxon>Mycenaceae</taxon>
        <taxon>Roridomyces</taxon>
    </lineage>
</organism>
<keyword evidence="3" id="KW-1185">Reference proteome</keyword>
<evidence type="ECO:0000256" key="1">
    <source>
        <dbReference type="SAM" id="MobiDB-lite"/>
    </source>
</evidence>
<dbReference type="AlphaFoldDB" id="A0AAD7CKM5"/>
<gene>
    <name evidence="2" type="ORF">FB45DRAFT_889823</name>
</gene>
<feature type="compositionally biased region" description="Polar residues" evidence="1">
    <location>
        <begin position="269"/>
        <end position="279"/>
    </location>
</feature>
<protein>
    <submittedName>
        <fullName evidence="2">Uncharacterized protein</fullName>
    </submittedName>
</protein>
<feature type="region of interest" description="Disordered" evidence="1">
    <location>
        <begin position="256"/>
        <end position="287"/>
    </location>
</feature>
<feature type="non-terminal residue" evidence="2">
    <location>
        <position position="1"/>
    </location>
</feature>
<dbReference type="Proteomes" id="UP001221142">
    <property type="component" value="Unassembled WGS sequence"/>
</dbReference>
<feature type="compositionally biased region" description="Basic and acidic residues" evidence="1">
    <location>
        <begin position="256"/>
        <end position="268"/>
    </location>
</feature>
<name>A0AAD7CKM5_9AGAR</name>